<feature type="domain" description="OmpR/PhoB-type" evidence="2">
    <location>
        <begin position="42"/>
        <end position="108"/>
    </location>
</feature>
<dbReference type="AlphaFoldDB" id="A0A0R3N7U9"/>
<dbReference type="OrthoDB" id="8237486at2"/>
<dbReference type="EMBL" id="LLYA01000135">
    <property type="protein sequence ID" value="KRR25939.1"/>
    <property type="molecule type" value="Genomic_DNA"/>
</dbReference>
<evidence type="ECO:0000259" key="2">
    <source>
        <dbReference type="Pfam" id="PF00486"/>
    </source>
</evidence>
<dbReference type="GO" id="GO:0003677">
    <property type="term" value="F:DNA binding"/>
    <property type="evidence" value="ECO:0007669"/>
    <property type="project" value="UniProtKB-KW"/>
</dbReference>
<dbReference type="InterPro" id="IPR001867">
    <property type="entry name" value="OmpR/PhoB-type_DNA-bd"/>
</dbReference>
<dbReference type="InterPro" id="IPR036388">
    <property type="entry name" value="WH-like_DNA-bd_sf"/>
</dbReference>
<evidence type="ECO:0000313" key="3">
    <source>
        <dbReference type="EMBL" id="KRR25939.1"/>
    </source>
</evidence>
<dbReference type="SUPFAM" id="SSF46894">
    <property type="entry name" value="C-terminal effector domain of the bipartite response regulators"/>
    <property type="match status" value="1"/>
</dbReference>
<dbReference type="RefSeq" id="WP_057843824.1">
    <property type="nucleotide sequence ID" value="NZ_LLYA01000135.1"/>
</dbReference>
<reference evidence="3 4" key="1">
    <citation type="submission" date="2014-03" db="EMBL/GenBank/DDBJ databases">
        <title>Bradyrhizobium valentinum sp. nov., isolated from effective nodules of Lupinus mariae-josephae, a lupine endemic of basic-lime soils in Eastern Spain.</title>
        <authorList>
            <person name="Duran D."/>
            <person name="Rey L."/>
            <person name="Navarro A."/>
            <person name="Busquets A."/>
            <person name="Imperial J."/>
            <person name="Ruiz-Argueso T."/>
        </authorList>
    </citation>
    <scope>NUCLEOTIDE SEQUENCE [LARGE SCALE GENOMIC DNA]</scope>
    <source>
        <strain evidence="3 4">Ro19</strain>
    </source>
</reference>
<evidence type="ECO:0000313" key="4">
    <source>
        <dbReference type="Proteomes" id="UP000052023"/>
    </source>
</evidence>
<evidence type="ECO:0000256" key="1">
    <source>
        <dbReference type="ARBA" id="ARBA00023125"/>
    </source>
</evidence>
<dbReference type="Proteomes" id="UP000052023">
    <property type="component" value="Unassembled WGS sequence"/>
</dbReference>
<organism evidence="3 4">
    <name type="scientific">Bradyrhizobium retamae</name>
    <dbReference type="NCBI Taxonomy" id="1300035"/>
    <lineage>
        <taxon>Bacteria</taxon>
        <taxon>Pseudomonadati</taxon>
        <taxon>Pseudomonadota</taxon>
        <taxon>Alphaproteobacteria</taxon>
        <taxon>Hyphomicrobiales</taxon>
        <taxon>Nitrobacteraceae</taxon>
        <taxon>Bradyrhizobium</taxon>
    </lineage>
</organism>
<proteinExistence type="predicted"/>
<dbReference type="InterPro" id="IPR016032">
    <property type="entry name" value="Sig_transdc_resp-reg_C-effctor"/>
</dbReference>
<dbReference type="Pfam" id="PF00486">
    <property type="entry name" value="Trans_reg_C"/>
    <property type="match status" value="1"/>
</dbReference>
<dbReference type="Gene3D" id="1.10.10.10">
    <property type="entry name" value="Winged helix-like DNA-binding domain superfamily/Winged helix DNA-binding domain"/>
    <property type="match status" value="1"/>
</dbReference>
<dbReference type="GO" id="GO:0006355">
    <property type="term" value="P:regulation of DNA-templated transcription"/>
    <property type="evidence" value="ECO:0007669"/>
    <property type="project" value="InterPro"/>
</dbReference>
<sequence length="126" mass="14415">MTLRDDLIAKLEAENDELRARCRALEEVLGFTFEAPPQFGFTRNETVIFGLLLKQKLVMRTSMMDALYLHKQDEAQIKIVDVWVCKMRRKLRPYGIAIQTQWGQGYFLPPASKAIAQGLLDDARAA</sequence>
<keyword evidence="4" id="KW-1185">Reference proteome</keyword>
<gene>
    <name evidence="3" type="ORF">CQ13_23230</name>
</gene>
<comment type="caution">
    <text evidence="3">The sequence shown here is derived from an EMBL/GenBank/DDBJ whole genome shotgun (WGS) entry which is preliminary data.</text>
</comment>
<protein>
    <recommendedName>
        <fullName evidence="2">OmpR/PhoB-type domain-containing protein</fullName>
    </recommendedName>
</protein>
<accession>A0A0R3N7U9</accession>
<keyword evidence="1" id="KW-0238">DNA-binding</keyword>
<name>A0A0R3N7U9_9BRAD</name>
<dbReference type="GO" id="GO:0000160">
    <property type="term" value="P:phosphorelay signal transduction system"/>
    <property type="evidence" value="ECO:0007669"/>
    <property type="project" value="InterPro"/>
</dbReference>